<accession>A0A4D9EC00</accession>
<protein>
    <submittedName>
        <fullName evidence="2">Insulin-like growth factor 2 mRNA-binding protein 3</fullName>
    </submittedName>
</protein>
<dbReference type="Proteomes" id="UP000297703">
    <property type="component" value="Unassembled WGS sequence"/>
</dbReference>
<dbReference type="EMBL" id="QXTE01000071">
    <property type="protein sequence ID" value="TFK08239.1"/>
    <property type="molecule type" value="Genomic_DNA"/>
</dbReference>
<reference evidence="2 3" key="2">
    <citation type="submission" date="2019-04" db="EMBL/GenBank/DDBJ databases">
        <title>The genome sequence of big-headed turtle.</title>
        <authorList>
            <person name="Gong S."/>
        </authorList>
    </citation>
    <scope>NUCLEOTIDE SEQUENCE [LARGE SCALE GENOMIC DNA]</scope>
    <source>
        <strain evidence="2">DO16091913</strain>
        <tissue evidence="2">Muscle</tissue>
    </source>
</reference>
<name>A0A4D9EC00_9SAUR</name>
<proteinExistence type="predicted"/>
<evidence type="ECO:0000313" key="3">
    <source>
        <dbReference type="Proteomes" id="UP000297703"/>
    </source>
</evidence>
<keyword evidence="1" id="KW-0732">Signal</keyword>
<feature type="signal peptide" evidence="1">
    <location>
        <begin position="1"/>
        <end position="29"/>
    </location>
</feature>
<sequence length="176" mass="19431">MHVAWVLSSVLTVACFYLRVINMCGLSQGKNTTHTKHINSRETPPHPQLTSGKIYLTVKLKCLIFVNPITTAKLSTTMQGQPERDLSQYVTRVYMEPQWQKRIGDRIQLAVQNQTTLLVFKTHSPDTCSVADLERAGGLASVSQVTATPLLVILEETKDGMGHGEQAPHFPEGSSS</sequence>
<dbReference type="AlphaFoldDB" id="A0A4D9EC00"/>
<keyword evidence="3" id="KW-1185">Reference proteome</keyword>
<evidence type="ECO:0000313" key="2">
    <source>
        <dbReference type="EMBL" id="TFK08239.1"/>
    </source>
</evidence>
<feature type="chain" id="PRO_5020039368" evidence="1">
    <location>
        <begin position="30"/>
        <end position="176"/>
    </location>
</feature>
<organism evidence="2 3">
    <name type="scientific">Platysternon megacephalum</name>
    <name type="common">big-headed turtle</name>
    <dbReference type="NCBI Taxonomy" id="55544"/>
    <lineage>
        <taxon>Eukaryota</taxon>
        <taxon>Metazoa</taxon>
        <taxon>Chordata</taxon>
        <taxon>Craniata</taxon>
        <taxon>Vertebrata</taxon>
        <taxon>Euteleostomi</taxon>
        <taxon>Archelosauria</taxon>
        <taxon>Testudinata</taxon>
        <taxon>Testudines</taxon>
        <taxon>Cryptodira</taxon>
        <taxon>Durocryptodira</taxon>
        <taxon>Testudinoidea</taxon>
        <taxon>Platysternidae</taxon>
        <taxon>Platysternon</taxon>
    </lineage>
</organism>
<comment type="caution">
    <text evidence="2">The sequence shown here is derived from an EMBL/GenBank/DDBJ whole genome shotgun (WGS) entry which is preliminary data.</text>
</comment>
<reference evidence="2 3" key="1">
    <citation type="submission" date="2019-04" db="EMBL/GenBank/DDBJ databases">
        <title>Draft genome of the big-headed turtle Platysternon megacephalum.</title>
        <authorList>
            <person name="Gong S."/>
        </authorList>
    </citation>
    <scope>NUCLEOTIDE SEQUENCE [LARGE SCALE GENOMIC DNA]</scope>
    <source>
        <strain evidence="2">DO16091913</strain>
        <tissue evidence="2">Muscle</tissue>
    </source>
</reference>
<gene>
    <name evidence="2" type="ORF">DR999_PMT08911</name>
</gene>
<evidence type="ECO:0000256" key="1">
    <source>
        <dbReference type="SAM" id="SignalP"/>
    </source>
</evidence>